<dbReference type="SUPFAM" id="SSF69572">
    <property type="entry name" value="Activating enzymes of the ubiquitin-like proteins"/>
    <property type="match status" value="1"/>
</dbReference>
<dbReference type="InterPro" id="IPR000594">
    <property type="entry name" value="ThiF_NAD_FAD-bd"/>
</dbReference>
<comment type="caution">
    <text evidence="3">The sequence shown here is derived from an EMBL/GenBank/DDBJ whole genome shotgun (WGS) entry which is preliminary data.</text>
</comment>
<keyword evidence="1" id="KW-1133">Transmembrane helix</keyword>
<dbReference type="GO" id="GO:0061504">
    <property type="term" value="P:cyclic threonylcarbamoyladenosine biosynthetic process"/>
    <property type="evidence" value="ECO:0007669"/>
    <property type="project" value="TreeGrafter"/>
</dbReference>
<keyword evidence="1" id="KW-0812">Transmembrane</keyword>
<protein>
    <recommendedName>
        <fullName evidence="2">THIF-type NAD/FAD binding fold domain-containing protein</fullName>
    </recommendedName>
</protein>
<dbReference type="PANTHER" id="PTHR43267">
    <property type="entry name" value="TRNA THREONYLCARBAMOYLADENOSINE DEHYDRATASE"/>
    <property type="match status" value="1"/>
</dbReference>
<dbReference type="Pfam" id="PF00899">
    <property type="entry name" value="ThiF"/>
    <property type="match status" value="1"/>
</dbReference>
<dbReference type="InterPro" id="IPR035985">
    <property type="entry name" value="Ubiquitin-activating_enz"/>
</dbReference>
<dbReference type="AlphaFoldDB" id="A0A2G7T7V2"/>
<organism evidence="3">
    <name type="scientific">Chryseobacterium sp. B5</name>
    <dbReference type="NCBI Taxonomy" id="2050562"/>
    <lineage>
        <taxon>Bacteria</taxon>
        <taxon>Pseudomonadati</taxon>
        <taxon>Bacteroidota</taxon>
        <taxon>Flavobacteriia</taxon>
        <taxon>Flavobacteriales</taxon>
        <taxon>Weeksellaceae</taxon>
        <taxon>Chryseobacterium group</taxon>
        <taxon>Chryseobacterium</taxon>
    </lineage>
</organism>
<dbReference type="GO" id="GO:0008641">
    <property type="term" value="F:ubiquitin-like modifier activating enzyme activity"/>
    <property type="evidence" value="ECO:0007669"/>
    <property type="project" value="InterPro"/>
</dbReference>
<gene>
    <name evidence="3" type="ORF">CTI11_10345</name>
</gene>
<accession>A0A2G7T7V2</accession>
<feature type="transmembrane region" description="Helical" evidence="1">
    <location>
        <begin position="21"/>
        <end position="48"/>
    </location>
</feature>
<proteinExistence type="predicted"/>
<reference evidence="3" key="1">
    <citation type="submission" date="2017-10" db="EMBL/GenBank/DDBJ databases">
        <title>Chryseobacterium sp. B5 is a hydrocarbonoclastic and plant growth promoting bacterium.</title>
        <authorList>
            <person name="Thijs S."/>
            <person name="Gkorezis P."/>
            <person name="Van Hamme J."/>
        </authorList>
    </citation>
    <scope>NUCLEOTIDE SEQUENCE</scope>
    <source>
        <strain evidence="3">B5</strain>
    </source>
</reference>
<evidence type="ECO:0000259" key="2">
    <source>
        <dbReference type="Pfam" id="PF00899"/>
    </source>
</evidence>
<dbReference type="PANTHER" id="PTHR43267:SF1">
    <property type="entry name" value="TRNA THREONYLCARBAMOYLADENOSINE DEHYDRATASE"/>
    <property type="match status" value="1"/>
</dbReference>
<evidence type="ECO:0000256" key="1">
    <source>
        <dbReference type="SAM" id="Phobius"/>
    </source>
</evidence>
<dbReference type="EMBL" id="PEKC01000029">
    <property type="protein sequence ID" value="PII35956.1"/>
    <property type="molecule type" value="Genomic_DNA"/>
</dbReference>
<sequence length="216" mass="23491">MANSANCGEFLQKMSNIKNGSVLVVGCGGIGSLVAMNLAGAGIGHLYLVDDDLVENSNLNRQLFWTLEDVGKNKVEVLEREIGKRFPDVECTVQLSSLSNGAIEEMAAGFSDIAITADEPLGIGRNLKNGCAEKVVSSGYFHGYSRLEVGSKDLSQDFIQWHRGPEFIGPSFGPSNTEIAGIMSSFIIQRVCGIIKSRNDGFSMQWDAKIFPRRYC</sequence>
<name>A0A2G7T7V2_9FLAO</name>
<feature type="domain" description="THIF-type NAD/FAD binding fold" evidence="2">
    <location>
        <begin position="13"/>
        <end position="113"/>
    </location>
</feature>
<evidence type="ECO:0000313" key="3">
    <source>
        <dbReference type="EMBL" id="PII35956.1"/>
    </source>
</evidence>
<keyword evidence="1" id="KW-0472">Membrane</keyword>
<dbReference type="Gene3D" id="3.40.50.720">
    <property type="entry name" value="NAD(P)-binding Rossmann-like Domain"/>
    <property type="match status" value="1"/>
</dbReference>
<dbReference type="InterPro" id="IPR045886">
    <property type="entry name" value="ThiF/MoeB/HesA"/>
</dbReference>
<dbReference type="GO" id="GO:0061503">
    <property type="term" value="F:tRNA threonylcarbamoyladenosine dehydratase"/>
    <property type="evidence" value="ECO:0007669"/>
    <property type="project" value="TreeGrafter"/>
</dbReference>